<evidence type="ECO:0000256" key="1">
    <source>
        <dbReference type="ARBA" id="ARBA00004141"/>
    </source>
</evidence>
<sequence>MMAWNRPPYKGSDVEAGGGARPLYPSMLESPELRWAFIRKIYSILSIQMLLTIAVSSVVIFVRPISHFFVSSGAGLGLYIFLVILPFLVLIPLYFYHQRHPLNLFLLALFTVSISFAVGLSCAFTKGKVILEAAILTAVVVVSLTLYTFWAAKRGHDFSFLGPILFSSLIVLIVFAFIQIFFPMGRISHMIYGGLAALIFSGYIIYDTDNLIKRYSYDEYIWAAVALYLDIINLFLALLTLFRAADD</sequence>
<organism evidence="6 7">
    <name type="scientific">Dendrobium catenatum</name>
    <dbReference type="NCBI Taxonomy" id="906689"/>
    <lineage>
        <taxon>Eukaryota</taxon>
        <taxon>Viridiplantae</taxon>
        <taxon>Streptophyta</taxon>
        <taxon>Embryophyta</taxon>
        <taxon>Tracheophyta</taxon>
        <taxon>Spermatophyta</taxon>
        <taxon>Magnoliopsida</taxon>
        <taxon>Liliopsida</taxon>
        <taxon>Asparagales</taxon>
        <taxon>Orchidaceae</taxon>
        <taxon>Epidendroideae</taxon>
        <taxon>Malaxideae</taxon>
        <taxon>Dendrobiinae</taxon>
        <taxon>Dendrobium</taxon>
    </lineage>
</organism>
<feature type="transmembrane region" description="Helical" evidence="5">
    <location>
        <begin position="74"/>
        <end position="96"/>
    </location>
</feature>
<dbReference type="Pfam" id="PF01027">
    <property type="entry name" value="Bax1-I"/>
    <property type="match status" value="1"/>
</dbReference>
<keyword evidence="3 5" id="KW-1133">Transmembrane helix</keyword>
<dbReference type="PANTHER" id="PTHR23291">
    <property type="entry name" value="BAX INHIBITOR-RELATED"/>
    <property type="match status" value="1"/>
</dbReference>
<evidence type="ECO:0000256" key="5">
    <source>
        <dbReference type="RuleBase" id="RU004379"/>
    </source>
</evidence>
<proteinExistence type="inferred from homology"/>
<dbReference type="GO" id="GO:0016020">
    <property type="term" value="C:membrane"/>
    <property type="evidence" value="ECO:0007669"/>
    <property type="project" value="UniProtKB-SubCell"/>
</dbReference>
<name>A0A2I0X7B7_9ASPA</name>
<reference evidence="6 7" key="1">
    <citation type="journal article" date="2016" name="Sci. Rep.">
        <title>The Dendrobium catenatum Lindl. genome sequence provides insights into polysaccharide synthase, floral development and adaptive evolution.</title>
        <authorList>
            <person name="Zhang G.Q."/>
            <person name="Xu Q."/>
            <person name="Bian C."/>
            <person name="Tsai W.C."/>
            <person name="Yeh C.M."/>
            <person name="Liu K.W."/>
            <person name="Yoshida K."/>
            <person name="Zhang L.S."/>
            <person name="Chang S.B."/>
            <person name="Chen F."/>
            <person name="Shi Y."/>
            <person name="Su Y.Y."/>
            <person name="Zhang Y.Q."/>
            <person name="Chen L.J."/>
            <person name="Yin Y."/>
            <person name="Lin M."/>
            <person name="Huang H."/>
            <person name="Deng H."/>
            <person name="Wang Z.W."/>
            <person name="Zhu S.L."/>
            <person name="Zhao X."/>
            <person name="Deng C."/>
            <person name="Niu S.C."/>
            <person name="Huang J."/>
            <person name="Wang M."/>
            <person name="Liu G.H."/>
            <person name="Yang H.J."/>
            <person name="Xiao X.J."/>
            <person name="Hsiao Y.Y."/>
            <person name="Wu W.L."/>
            <person name="Chen Y.Y."/>
            <person name="Mitsuda N."/>
            <person name="Ohme-Takagi M."/>
            <person name="Luo Y.B."/>
            <person name="Van de Peer Y."/>
            <person name="Liu Z.J."/>
        </authorList>
    </citation>
    <scope>NUCLEOTIDE SEQUENCE [LARGE SCALE GENOMIC DNA]</scope>
    <source>
        <tissue evidence="6">The whole plant</tissue>
    </source>
</reference>
<dbReference type="Proteomes" id="UP000233837">
    <property type="component" value="Unassembled WGS sequence"/>
</dbReference>
<keyword evidence="7" id="KW-1185">Reference proteome</keyword>
<keyword evidence="2 5" id="KW-0812">Transmembrane</keyword>
<feature type="transmembrane region" description="Helical" evidence="5">
    <location>
        <begin position="158"/>
        <end position="182"/>
    </location>
</feature>
<dbReference type="PANTHER" id="PTHR23291:SF31">
    <property type="entry name" value="PROTEIN LIFEGUARD 4"/>
    <property type="match status" value="1"/>
</dbReference>
<dbReference type="EMBL" id="KZ502082">
    <property type="protein sequence ID" value="PKU83807.1"/>
    <property type="molecule type" value="Genomic_DNA"/>
</dbReference>
<evidence type="ECO:0000313" key="6">
    <source>
        <dbReference type="EMBL" id="PKU83807.1"/>
    </source>
</evidence>
<reference evidence="6 7" key="2">
    <citation type="journal article" date="2017" name="Nature">
        <title>The Apostasia genome and the evolution of orchids.</title>
        <authorList>
            <person name="Zhang G.Q."/>
            <person name="Liu K.W."/>
            <person name="Li Z."/>
            <person name="Lohaus R."/>
            <person name="Hsiao Y.Y."/>
            <person name="Niu S.C."/>
            <person name="Wang J.Y."/>
            <person name="Lin Y.C."/>
            <person name="Xu Q."/>
            <person name="Chen L.J."/>
            <person name="Yoshida K."/>
            <person name="Fujiwara S."/>
            <person name="Wang Z.W."/>
            <person name="Zhang Y.Q."/>
            <person name="Mitsuda N."/>
            <person name="Wang M."/>
            <person name="Liu G.H."/>
            <person name="Pecoraro L."/>
            <person name="Huang H.X."/>
            <person name="Xiao X.J."/>
            <person name="Lin M."/>
            <person name="Wu X.Y."/>
            <person name="Wu W.L."/>
            <person name="Chen Y.Y."/>
            <person name="Chang S.B."/>
            <person name="Sakamoto S."/>
            <person name="Ohme-Takagi M."/>
            <person name="Yagi M."/>
            <person name="Zeng S.J."/>
            <person name="Shen C.Y."/>
            <person name="Yeh C.M."/>
            <person name="Luo Y.B."/>
            <person name="Tsai W.C."/>
            <person name="Van de Peer Y."/>
            <person name="Liu Z.J."/>
        </authorList>
    </citation>
    <scope>NUCLEOTIDE SEQUENCE [LARGE SCALE GENOMIC DNA]</scope>
    <source>
        <tissue evidence="6">The whole plant</tissue>
    </source>
</reference>
<comment type="subcellular location">
    <subcellularLocation>
        <location evidence="1">Membrane</location>
        <topology evidence="1">Multi-pass membrane protein</topology>
    </subcellularLocation>
</comment>
<evidence type="ECO:0000256" key="4">
    <source>
        <dbReference type="ARBA" id="ARBA00023136"/>
    </source>
</evidence>
<dbReference type="AlphaFoldDB" id="A0A2I0X7B7"/>
<gene>
    <name evidence="6" type="ORF">MA16_Dca010900</name>
</gene>
<accession>A0A2I0X7B7</accession>
<keyword evidence="4 5" id="KW-0472">Membrane</keyword>
<dbReference type="OrthoDB" id="7933078at2759"/>
<feature type="transmembrane region" description="Helical" evidence="5">
    <location>
        <begin position="221"/>
        <end position="242"/>
    </location>
</feature>
<feature type="transmembrane region" description="Helical" evidence="5">
    <location>
        <begin position="41"/>
        <end position="62"/>
    </location>
</feature>
<evidence type="ECO:0000256" key="3">
    <source>
        <dbReference type="ARBA" id="ARBA00022989"/>
    </source>
</evidence>
<protein>
    <submittedName>
        <fullName evidence="6">BI1-like protein</fullName>
    </submittedName>
</protein>
<evidence type="ECO:0000313" key="7">
    <source>
        <dbReference type="Proteomes" id="UP000233837"/>
    </source>
</evidence>
<dbReference type="InterPro" id="IPR006214">
    <property type="entry name" value="Bax_inhibitor_1-related"/>
</dbReference>
<feature type="transmembrane region" description="Helical" evidence="5">
    <location>
        <begin position="102"/>
        <end position="122"/>
    </location>
</feature>
<evidence type="ECO:0000256" key="2">
    <source>
        <dbReference type="ARBA" id="ARBA00022692"/>
    </source>
</evidence>
<feature type="transmembrane region" description="Helical" evidence="5">
    <location>
        <begin position="189"/>
        <end position="206"/>
    </location>
</feature>
<feature type="transmembrane region" description="Helical" evidence="5">
    <location>
        <begin position="129"/>
        <end position="152"/>
    </location>
</feature>
<comment type="similarity">
    <text evidence="5">Belongs to the BI1 family.</text>
</comment>